<evidence type="ECO:0000256" key="1">
    <source>
        <dbReference type="SAM" id="MobiDB-lite"/>
    </source>
</evidence>
<feature type="compositionally biased region" description="Basic and acidic residues" evidence="1">
    <location>
        <begin position="116"/>
        <end position="125"/>
    </location>
</feature>
<proteinExistence type="predicted"/>
<dbReference type="EMBL" id="KV427648">
    <property type="protein sequence ID" value="KZT02976.1"/>
    <property type="molecule type" value="Genomic_DNA"/>
</dbReference>
<accession>A0A165CKG5</accession>
<name>A0A165CKG5_9APHY</name>
<dbReference type="GeneID" id="63830131"/>
<dbReference type="RefSeq" id="XP_040760716.1">
    <property type="nucleotide sequence ID" value="XM_040913103.1"/>
</dbReference>
<protein>
    <submittedName>
        <fullName evidence="2">Uncharacterized protein</fullName>
    </submittedName>
</protein>
<reference evidence="2 3" key="1">
    <citation type="journal article" date="2016" name="Mol. Biol. Evol.">
        <title>Comparative Genomics of Early-Diverging Mushroom-Forming Fungi Provides Insights into the Origins of Lignocellulose Decay Capabilities.</title>
        <authorList>
            <person name="Nagy L.G."/>
            <person name="Riley R."/>
            <person name="Tritt A."/>
            <person name="Adam C."/>
            <person name="Daum C."/>
            <person name="Floudas D."/>
            <person name="Sun H."/>
            <person name="Yadav J.S."/>
            <person name="Pangilinan J."/>
            <person name="Larsson K.H."/>
            <person name="Matsuura K."/>
            <person name="Barry K."/>
            <person name="Labutti K."/>
            <person name="Kuo R."/>
            <person name="Ohm R.A."/>
            <person name="Bhattacharya S.S."/>
            <person name="Shirouzu T."/>
            <person name="Yoshinaga Y."/>
            <person name="Martin F.M."/>
            <person name="Grigoriev I.V."/>
            <person name="Hibbett D.S."/>
        </authorList>
    </citation>
    <scope>NUCLEOTIDE SEQUENCE [LARGE SCALE GENOMIC DNA]</scope>
    <source>
        <strain evidence="2 3">93-53</strain>
    </source>
</reference>
<keyword evidence="3" id="KW-1185">Reference proteome</keyword>
<dbReference type="AlphaFoldDB" id="A0A165CKG5"/>
<feature type="compositionally biased region" description="Low complexity" evidence="1">
    <location>
        <begin position="65"/>
        <end position="76"/>
    </location>
</feature>
<organism evidence="2 3">
    <name type="scientific">Laetiporus sulphureus 93-53</name>
    <dbReference type="NCBI Taxonomy" id="1314785"/>
    <lineage>
        <taxon>Eukaryota</taxon>
        <taxon>Fungi</taxon>
        <taxon>Dikarya</taxon>
        <taxon>Basidiomycota</taxon>
        <taxon>Agaricomycotina</taxon>
        <taxon>Agaricomycetes</taxon>
        <taxon>Polyporales</taxon>
        <taxon>Laetiporus</taxon>
    </lineage>
</organism>
<feature type="compositionally biased region" description="Polar residues" evidence="1">
    <location>
        <begin position="97"/>
        <end position="115"/>
    </location>
</feature>
<evidence type="ECO:0000313" key="3">
    <source>
        <dbReference type="Proteomes" id="UP000076871"/>
    </source>
</evidence>
<dbReference type="Proteomes" id="UP000076871">
    <property type="component" value="Unassembled WGS sequence"/>
</dbReference>
<evidence type="ECO:0000313" key="2">
    <source>
        <dbReference type="EMBL" id="KZT02976.1"/>
    </source>
</evidence>
<feature type="region of interest" description="Disordered" evidence="1">
    <location>
        <begin position="19"/>
        <end position="126"/>
    </location>
</feature>
<gene>
    <name evidence="2" type="ORF">LAESUDRAFT_762394</name>
</gene>
<feature type="region of interest" description="Disordered" evidence="1">
    <location>
        <begin position="138"/>
        <end position="160"/>
    </location>
</feature>
<sequence>MHHASPRISRRARGEACLSAAFADAPPRPATRARGSRIGDRIHPPANKGRVAYPSDEQKQTSAMARCSRGVSSSARGRGRAREIRASRGSASYVRQAGQNATSRRSWECQKTTSPWEDKKNERSGRRTSVVLRVDRGANRWPVARPGAKQSQEDTPFPSGAELDRVRGAGVDDDESVGAPGDIAEWRCPLQDICICLAYRTITISSLTVNHDRDAATCNWPRPNCIFAPPIFPISTDLGTTTREKDPEADEETPAQHPPAATLPDTRLSRTASFARETHCVLSKPGRESLASYAETARQRAAHRCGAVRPSGAATRRFCQKQA</sequence>
<dbReference type="InParanoid" id="A0A165CKG5"/>
<feature type="compositionally biased region" description="Low complexity" evidence="1">
    <location>
        <begin position="20"/>
        <end position="33"/>
    </location>
</feature>
<feature type="region of interest" description="Disordered" evidence="1">
    <location>
        <begin position="236"/>
        <end position="266"/>
    </location>
</feature>